<organism evidence="2 3">
    <name type="scientific">Zophobas morio</name>
    <dbReference type="NCBI Taxonomy" id="2755281"/>
    <lineage>
        <taxon>Eukaryota</taxon>
        <taxon>Metazoa</taxon>
        <taxon>Ecdysozoa</taxon>
        <taxon>Arthropoda</taxon>
        <taxon>Hexapoda</taxon>
        <taxon>Insecta</taxon>
        <taxon>Pterygota</taxon>
        <taxon>Neoptera</taxon>
        <taxon>Endopterygota</taxon>
        <taxon>Coleoptera</taxon>
        <taxon>Polyphaga</taxon>
        <taxon>Cucujiformia</taxon>
        <taxon>Tenebrionidae</taxon>
        <taxon>Zophobas</taxon>
    </lineage>
</organism>
<proteinExistence type="predicted"/>
<gene>
    <name evidence="2" type="ORF">Zmor_001651</name>
</gene>
<dbReference type="EMBL" id="JALNTZ010000001">
    <property type="protein sequence ID" value="KAJ3666198.1"/>
    <property type="molecule type" value="Genomic_DNA"/>
</dbReference>
<comment type="caution">
    <text evidence="2">The sequence shown here is derived from an EMBL/GenBank/DDBJ whole genome shotgun (WGS) entry which is preliminary data.</text>
</comment>
<evidence type="ECO:0000313" key="2">
    <source>
        <dbReference type="EMBL" id="KAJ3666198.1"/>
    </source>
</evidence>
<evidence type="ECO:0000313" key="3">
    <source>
        <dbReference type="Proteomes" id="UP001168821"/>
    </source>
</evidence>
<name>A0AA38J2Y1_9CUCU</name>
<sequence length="150" mass="16833">MGVVNTNPDAISFMYRLRWYILGKTSSGALSQSKNCEEDEGDKLTNPLEEHEEGREVCLTAPLFASIVDTSSSFDIDIEFNCDFTEIHFVDDPSLCEGGDSTIIIIPEMIINHEGLRYLTGYVAHRFRTKYQHLGYSNPDNDTPSISTSN</sequence>
<accession>A0AA38J2Y1</accession>
<feature type="region of interest" description="Disordered" evidence="1">
    <location>
        <begin position="30"/>
        <end position="49"/>
    </location>
</feature>
<reference evidence="2" key="1">
    <citation type="journal article" date="2023" name="G3 (Bethesda)">
        <title>Whole genome assemblies of Zophobas morio and Tenebrio molitor.</title>
        <authorList>
            <person name="Kaur S."/>
            <person name="Stinson S.A."/>
            <person name="diCenzo G.C."/>
        </authorList>
    </citation>
    <scope>NUCLEOTIDE SEQUENCE</scope>
    <source>
        <strain evidence="2">QUZm001</strain>
    </source>
</reference>
<protein>
    <submittedName>
        <fullName evidence="2">Uncharacterized protein</fullName>
    </submittedName>
</protein>
<evidence type="ECO:0000256" key="1">
    <source>
        <dbReference type="SAM" id="MobiDB-lite"/>
    </source>
</evidence>
<dbReference type="AlphaFoldDB" id="A0AA38J2Y1"/>
<dbReference type="Proteomes" id="UP001168821">
    <property type="component" value="Unassembled WGS sequence"/>
</dbReference>
<keyword evidence="3" id="KW-1185">Reference proteome</keyword>